<evidence type="ECO:0000256" key="9">
    <source>
        <dbReference type="ARBA" id="ARBA00022884"/>
    </source>
</evidence>
<gene>
    <name evidence="26" type="ORF">CHS0354_022417</name>
</gene>
<keyword evidence="10" id="KW-0007">Acetylation</keyword>
<dbReference type="Pfam" id="PF16399">
    <property type="entry name" value="Aquarius_N_1st"/>
    <property type="match status" value="1"/>
</dbReference>
<dbReference type="CDD" id="cd17935">
    <property type="entry name" value="EEXXQc_AQR"/>
    <property type="match status" value="1"/>
</dbReference>
<evidence type="ECO:0000256" key="19">
    <source>
        <dbReference type="PIRNR" id="PIRNR038901"/>
    </source>
</evidence>
<organism evidence="26 27">
    <name type="scientific">Potamilus streckersoni</name>
    <dbReference type="NCBI Taxonomy" id="2493646"/>
    <lineage>
        <taxon>Eukaryota</taxon>
        <taxon>Metazoa</taxon>
        <taxon>Spiralia</taxon>
        <taxon>Lophotrochozoa</taxon>
        <taxon>Mollusca</taxon>
        <taxon>Bivalvia</taxon>
        <taxon>Autobranchia</taxon>
        <taxon>Heteroconchia</taxon>
        <taxon>Palaeoheterodonta</taxon>
        <taxon>Unionida</taxon>
        <taxon>Unionoidea</taxon>
        <taxon>Unionidae</taxon>
        <taxon>Ambleminae</taxon>
        <taxon>Lampsilini</taxon>
        <taxon>Potamilus</taxon>
    </lineage>
</organism>
<keyword evidence="3 19" id="KW-0507">mRNA processing</keyword>
<feature type="domain" description="DNA2/NAM7 helicase-like C-terminal" evidence="22">
    <location>
        <begin position="1107"/>
        <end position="1297"/>
    </location>
</feature>
<dbReference type="GO" id="GO:0071013">
    <property type="term" value="C:catalytic step 2 spliceosome"/>
    <property type="evidence" value="ECO:0007669"/>
    <property type="project" value="TreeGrafter"/>
</dbReference>
<keyword evidence="12 19" id="KW-0539">Nucleus</keyword>
<dbReference type="InterPro" id="IPR041677">
    <property type="entry name" value="DNA2/NAM7_AAA_11"/>
</dbReference>
<reference evidence="26" key="1">
    <citation type="journal article" date="2021" name="Genome Biol. Evol.">
        <title>A High-Quality Reference Genome for a Parasitic Bivalve with Doubly Uniparental Inheritance (Bivalvia: Unionida).</title>
        <authorList>
            <person name="Smith C.H."/>
        </authorList>
    </citation>
    <scope>NUCLEOTIDE SEQUENCE</scope>
    <source>
        <strain evidence="26">CHS0354</strain>
    </source>
</reference>
<keyword evidence="8" id="KW-0067">ATP-binding</keyword>
<keyword evidence="4" id="KW-0747">Spliceosome</keyword>
<keyword evidence="6" id="KW-0378">Hydrolase</keyword>
<protein>
    <recommendedName>
        <fullName evidence="17">RNA helicase aquarius</fullName>
        <ecNumber evidence="2">3.6.4.13</ecNumber>
    </recommendedName>
    <alternativeName>
        <fullName evidence="18">Intron-binding protein of 160 kDa</fullName>
    </alternativeName>
</protein>
<comment type="catalytic activity">
    <reaction evidence="13">
        <text>ATP + H2O = ADP + phosphate + H(+)</text>
        <dbReference type="Rhea" id="RHEA:13065"/>
        <dbReference type="ChEBI" id="CHEBI:15377"/>
        <dbReference type="ChEBI" id="CHEBI:15378"/>
        <dbReference type="ChEBI" id="CHEBI:30616"/>
        <dbReference type="ChEBI" id="CHEBI:43474"/>
        <dbReference type="ChEBI" id="CHEBI:456216"/>
        <dbReference type="EC" id="3.6.4.13"/>
    </reaction>
</comment>
<evidence type="ECO:0000256" key="12">
    <source>
        <dbReference type="ARBA" id="ARBA00023242"/>
    </source>
</evidence>
<feature type="compositionally biased region" description="Basic and acidic residues" evidence="20">
    <location>
        <begin position="750"/>
        <end position="760"/>
    </location>
</feature>
<dbReference type="InterPro" id="IPR048967">
    <property type="entry name" value="Aquarius_insert"/>
</dbReference>
<dbReference type="Pfam" id="PF21143">
    <property type="entry name" value="Aquarius_N_2nd"/>
    <property type="match status" value="1"/>
</dbReference>
<evidence type="ECO:0000259" key="24">
    <source>
        <dbReference type="Pfam" id="PF21143"/>
    </source>
</evidence>
<comment type="caution">
    <text evidence="26">The sequence shown here is derived from an EMBL/GenBank/DDBJ whole genome shotgun (WGS) entry which is preliminary data.</text>
</comment>
<evidence type="ECO:0000256" key="10">
    <source>
        <dbReference type="ARBA" id="ARBA00022990"/>
    </source>
</evidence>
<reference evidence="26" key="3">
    <citation type="submission" date="2023-05" db="EMBL/GenBank/DDBJ databases">
        <authorList>
            <person name="Smith C.H."/>
        </authorList>
    </citation>
    <scope>NUCLEOTIDE SEQUENCE</scope>
    <source>
        <strain evidence="26">CHS0354</strain>
        <tissue evidence="26">Mantle</tissue>
    </source>
</reference>
<comment type="subunit">
    <text evidence="16">Identified in the spliceosome C complex. Component of the XAB2 complex, a multimeric protein complex composed of XAB2, PRPF19, AQR, ZNF830, ISY1, and PPIE. Identified in a pentameric intron-binding (IB) complex composed of AQR, XAB2, ISY1, ZNF830 and PPIE that is incorporated into the spliceosome as a preassembled complex. The IB complex does not contain PRPF19. Within the spliceosome, interacts with SNRPA1, SF3B1, SF3B3, SF3A1 and SF3A2.</text>
</comment>
<dbReference type="SUPFAM" id="SSF52540">
    <property type="entry name" value="P-loop containing nucleoside triphosphate hydrolases"/>
    <property type="match status" value="1"/>
</dbReference>
<dbReference type="PANTHER" id="PTHR10887:SF5">
    <property type="entry name" value="RNA HELICASE AQUARIUS"/>
    <property type="match status" value="1"/>
</dbReference>
<dbReference type="InterPro" id="IPR041679">
    <property type="entry name" value="DNA2/NAM7-like_C"/>
</dbReference>
<keyword evidence="5" id="KW-0547">Nucleotide-binding</keyword>
<evidence type="ECO:0000313" key="26">
    <source>
        <dbReference type="EMBL" id="KAK3599847.1"/>
    </source>
</evidence>
<dbReference type="CDD" id="cd18808">
    <property type="entry name" value="SF1_C_Upf1"/>
    <property type="match status" value="1"/>
</dbReference>
<evidence type="ECO:0000256" key="13">
    <source>
        <dbReference type="ARBA" id="ARBA00047984"/>
    </source>
</evidence>
<dbReference type="FunFam" id="3.40.50.300:FF:000396">
    <property type="entry name" value="RNA helicase aquarius"/>
    <property type="match status" value="1"/>
</dbReference>
<evidence type="ECO:0000256" key="3">
    <source>
        <dbReference type="ARBA" id="ARBA00022664"/>
    </source>
</evidence>
<feature type="domain" description="RNA helicase aquarius N-terminal" evidence="23">
    <location>
        <begin position="21"/>
        <end position="411"/>
    </location>
</feature>
<dbReference type="EC" id="3.6.4.13" evidence="2"/>
<dbReference type="InterPro" id="IPR026300">
    <property type="entry name" value="CWF11_fam"/>
</dbReference>
<feature type="region of interest" description="Disordered" evidence="20">
    <location>
        <begin position="748"/>
        <end position="793"/>
    </location>
</feature>
<sequence>MSSLKGPKGHSLTVEQIQEDRITQLAAQFWSATAIKNGSSFKSEIIEDIFRKELLDTNFSTKRVMMLEFSQYLENYLWPNYDPDRSVHAHLMSVALMVNEKFRERVPPWDCFKAKPEHFPRFFHKVMSTTLQEVVSLQEQAVLIIFLIHCFNSLEMDLIREQVQRLVSLPIWMNLLAGRREELFKGNPKYRKFYNLIKKNDSKLPADVQEKLKFEREFLHKLLQKFLSVLQSVPATGKFNPSAVSYCERFLELLIDIEGQLPTRRFFHALMEDCHVVVISHLSALAKRPEGKLFTELLDMLKVYAEFEIDEQTGEALTVHDRIDLHYDRVLALQKVAFKHFPELHKFAIANVGSVDSRESLLKNFKSLSNFELHKLLSLRNLLPTPEEGQENKYDKEFLLELLVSRHERRPSQQERINEMPLYPIEDVIWDENIVPYEYYSGEGCLALSKLNLQFLTLHDYLLKNFNLFRLESTYEIRQDIEDAVSHLKPWRAEDGSCYFGGWARMAHSIVSLNVVEVAKPRVGESHPAQVRADITVTLSVLPSIKAEWESMRKHDVAFLITLQPTSSIGTKYNYKQPFIPQVGLKYVRGCEIEGMLDEEGKVIEEGPDPKPELPGDTRTYRVWLDPNQYQQDMVNTVNGAEDVYETFNVIMRRKPKENNFKAVLETIRDLMNTECVVPDWLHDLILGYGSPDAAHYTKLKNCIPKLDWNDTFLSIDHLRASFPDYKTEMTTNDQSKHVPPFRMEFVEDEMPKSSKRKEGEEEPSSSQKRIIAEPHTIPNRGPYPYNQPKKNQIPFTPTQIEAIRAGMQPGLTMVVGPPGTGKTDVAVQIISNIYHNFPDQRTLIVTHSNQALNQLFEKIMALDIDERHLLRLGHGEEALETEKDFSRYGRVNYVLAQRLELLEEVERLQNSFGVPGDVSYTCETAGYFYLYQVLARWEEFESKIRKLKEKNVEKIQEFFPFLKFFENAPQPLFRGRTFEEDMDIAEGCFRHIKKIFTQLEEFRAFELLRSGAERADYLLVKEAKIIAMTCTHAALKRRDLVQVGFKFDNILMEEAAQILEIETFIPLLLQNPEDNINRLKRWIMIGDHHQLPPVIKNMAFQKFSNMEQSLFTRLVRLGVPTVDLDAQGRARASIANLYNWRYKKLGNLPHVLIQPEYQTANPGFVFDFQLVDVQDFNGVGESEPNPYFYQNLAEAEYVVAVFMYMRLQGYPADKISILTTYNGQKHLIRDVIHQRCAKNPFIGRPNSVTTVDRYQGQQNDYILLSLVRTRTVGHLRDVRRLVVAMSRARLGLYVFARVSLFSNCFELTPAFNRLIARPLKLHLLPSETYPSKRKMNEEVSIAPMVVEDMPQMAQFVYDLYSSRVDYLMRQANIQEATKLVNPPKKGGK</sequence>
<dbReference type="Gene3D" id="3.40.50.300">
    <property type="entry name" value="P-loop containing nucleotide triphosphate hydrolases"/>
    <property type="match status" value="2"/>
</dbReference>
<comment type="similarity">
    <text evidence="15 19">Belongs to the CWF11 family.</text>
</comment>
<evidence type="ECO:0000256" key="14">
    <source>
        <dbReference type="ARBA" id="ARBA00057313"/>
    </source>
</evidence>
<dbReference type="Pfam" id="PF13087">
    <property type="entry name" value="AAA_12"/>
    <property type="match status" value="1"/>
</dbReference>
<dbReference type="PANTHER" id="PTHR10887">
    <property type="entry name" value="DNA2/NAM7 HELICASE FAMILY"/>
    <property type="match status" value="1"/>
</dbReference>
<dbReference type="GO" id="GO:0005654">
    <property type="term" value="C:nucleoplasm"/>
    <property type="evidence" value="ECO:0007669"/>
    <property type="project" value="UniProtKB-SubCell"/>
</dbReference>
<feature type="domain" description="RNA helicase aquarius beta-barrel" evidence="24">
    <location>
        <begin position="489"/>
        <end position="654"/>
    </location>
</feature>
<dbReference type="InterPro" id="IPR032174">
    <property type="entry name" value="Aquarius_N"/>
</dbReference>
<evidence type="ECO:0000256" key="7">
    <source>
        <dbReference type="ARBA" id="ARBA00022806"/>
    </source>
</evidence>
<dbReference type="GO" id="GO:0000398">
    <property type="term" value="P:mRNA splicing, via spliceosome"/>
    <property type="evidence" value="ECO:0007669"/>
    <property type="project" value="InterPro"/>
</dbReference>
<dbReference type="Proteomes" id="UP001195483">
    <property type="component" value="Unassembled WGS sequence"/>
</dbReference>
<evidence type="ECO:0000256" key="8">
    <source>
        <dbReference type="ARBA" id="ARBA00022840"/>
    </source>
</evidence>
<evidence type="ECO:0000256" key="16">
    <source>
        <dbReference type="ARBA" id="ARBA00063921"/>
    </source>
</evidence>
<evidence type="ECO:0000259" key="22">
    <source>
        <dbReference type="Pfam" id="PF13087"/>
    </source>
</evidence>
<evidence type="ECO:0000256" key="1">
    <source>
        <dbReference type="ARBA" id="ARBA00004642"/>
    </source>
</evidence>
<comment type="function">
    <text evidence="14">Involved in pre-mRNA splicing as component of the spliceosome. Intron-binding spliceosomal protein required to link pre-mRNA splicing and snoRNP (small nucleolar ribonucleoprotein) biogenesis. Plays a key role in position-dependent assembly of intron-encoded box C/D small snoRNP, splicing being required for snoRNP assembly. May act by helping the folding of the snoRNA sequence. Binds to intron of pre-mRNAs in a sequence-independent manner, contacting the region between snoRNA and the branchpoint of introns (40 nucleotides upstream of the branchpoint) during the late stages of splicing. Has ATP-dependent RNA helicase activity and can unwind double-stranded RNA molecules with a 3' overhang (in vitro).</text>
</comment>
<reference evidence="26" key="2">
    <citation type="journal article" date="2021" name="Genome Biol. Evol.">
        <title>Developing a high-quality reference genome for a parasitic bivalve with doubly uniparental inheritance (Bivalvia: Unionida).</title>
        <authorList>
            <person name="Smith C.H."/>
        </authorList>
    </citation>
    <scope>NUCLEOTIDE SEQUENCE</scope>
    <source>
        <strain evidence="26">CHS0354</strain>
        <tissue evidence="26">Mantle</tissue>
    </source>
</reference>
<dbReference type="InterPro" id="IPR045055">
    <property type="entry name" value="DNA2/NAM7-like"/>
</dbReference>
<dbReference type="InterPro" id="IPR048966">
    <property type="entry name" value="Aquarius_b-barrel"/>
</dbReference>
<evidence type="ECO:0000259" key="25">
    <source>
        <dbReference type="Pfam" id="PF21144"/>
    </source>
</evidence>
<dbReference type="PIRSF" id="PIRSF038901">
    <property type="entry name" value="AQR_cwf11"/>
    <property type="match status" value="1"/>
</dbReference>
<dbReference type="GO" id="GO:0003724">
    <property type="term" value="F:RNA helicase activity"/>
    <property type="evidence" value="ECO:0007669"/>
    <property type="project" value="UniProtKB-EC"/>
</dbReference>
<dbReference type="Pfam" id="PF13086">
    <property type="entry name" value="AAA_11"/>
    <property type="match status" value="1"/>
</dbReference>
<evidence type="ECO:0000259" key="21">
    <source>
        <dbReference type="Pfam" id="PF13086"/>
    </source>
</evidence>
<dbReference type="GO" id="GO:0003729">
    <property type="term" value="F:mRNA binding"/>
    <property type="evidence" value="ECO:0007669"/>
    <property type="project" value="TreeGrafter"/>
</dbReference>
<dbReference type="EMBL" id="JAEAOA010001358">
    <property type="protein sequence ID" value="KAK3599847.1"/>
    <property type="molecule type" value="Genomic_DNA"/>
</dbReference>
<dbReference type="InterPro" id="IPR047187">
    <property type="entry name" value="SF1_C_Upf1"/>
</dbReference>
<keyword evidence="7" id="KW-0347">Helicase</keyword>
<dbReference type="GO" id="GO:0005524">
    <property type="term" value="F:ATP binding"/>
    <property type="evidence" value="ECO:0007669"/>
    <property type="project" value="UniProtKB-KW"/>
</dbReference>
<evidence type="ECO:0000256" key="5">
    <source>
        <dbReference type="ARBA" id="ARBA00022741"/>
    </source>
</evidence>
<evidence type="ECO:0000313" key="27">
    <source>
        <dbReference type="Proteomes" id="UP001195483"/>
    </source>
</evidence>
<accession>A0AAE0SXG7</accession>
<dbReference type="GO" id="GO:0016787">
    <property type="term" value="F:hydrolase activity"/>
    <property type="evidence" value="ECO:0007669"/>
    <property type="project" value="UniProtKB-KW"/>
</dbReference>
<evidence type="ECO:0000256" key="17">
    <source>
        <dbReference type="ARBA" id="ARBA00069875"/>
    </source>
</evidence>
<evidence type="ECO:0000256" key="20">
    <source>
        <dbReference type="SAM" id="MobiDB-lite"/>
    </source>
</evidence>
<proteinExistence type="inferred from homology"/>
<name>A0AAE0SXG7_9BIVA</name>
<evidence type="ECO:0000259" key="23">
    <source>
        <dbReference type="Pfam" id="PF16399"/>
    </source>
</evidence>
<evidence type="ECO:0000256" key="4">
    <source>
        <dbReference type="ARBA" id="ARBA00022728"/>
    </source>
</evidence>
<evidence type="ECO:0000256" key="6">
    <source>
        <dbReference type="ARBA" id="ARBA00022801"/>
    </source>
</evidence>
<keyword evidence="27" id="KW-1185">Reference proteome</keyword>
<evidence type="ECO:0000256" key="2">
    <source>
        <dbReference type="ARBA" id="ARBA00012552"/>
    </source>
</evidence>
<evidence type="ECO:0000256" key="18">
    <source>
        <dbReference type="ARBA" id="ARBA00083796"/>
    </source>
</evidence>
<dbReference type="Pfam" id="PF21144">
    <property type="entry name" value="Aquarius_N_3rd"/>
    <property type="match status" value="1"/>
</dbReference>
<evidence type="ECO:0000256" key="11">
    <source>
        <dbReference type="ARBA" id="ARBA00023187"/>
    </source>
</evidence>
<keyword evidence="9" id="KW-0694">RNA-binding</keyword>
<comment type="subcellular location">
    <subcellularLocation>
        <location evidence="1">Nucleus</location>
        <location evidence="1">Nucleoplasm</location>
    </subcellularLocation>
</comment>
<feature type="domain" description="DNA2/NAM7 helicase helicase" evidence="21">
    <location>
        <begin position="799"/>
        <end position="1098"/>
    </location>
</feature>
<keyword evidence="11 19" id="KW-0508">mRNA splicing</keyword>
<evidence type="ECO:0000256" key="15">
    <source>
        <dbReference type="ARBA" id="ARBA00061244"/>
    </source>
</evidence>
<dbReference type="InterPro" id="IPR027417">
    <property type="entry name" value="P-loop_NTPase"/>
</dbReference>
<feature type="domain" description="RNA helicase aquarius insertion" evidence="25">
    <location>
        <begin position="702"/>
        <end position="788"/>
    </location>
</feature>